<keyword evidence="13" id="KW-0862">Zinc</keyword>
<evidence type="ECO:0000256" key="14">
    <source>
        <dbReference type="ARBA" id="ARBA00023034"/>
    </source>
</evidence>
<proteinExistence type="predicted"/>
<evidence type="ECO:0000256" key="8">
    <source>
        <dbReference type="ARBA" id="ARBA00022670"/>
    </source>
</evidence>
<protein>
    <recommendedName>
        <fullName evidence="5">Carboxypeptidase Q</fullName>
    </recommendedName>
    <alternativeName>
        <fullName evidence="20">Plasma glutamate carboxypeptidase</fullName>
    </alternativeName>
</protein>
<evidence type="ECO:0000256" key="20">
    <source>
        <dbReference type="ARBA" id="ARBA00033328"/>
    </source>
</evidence>
<feature type="chain" id="PRO_5046578184" description="Carboxypeptidase Q" evidence="21">
    <location>
        <begin position="23"/>
        <end position="519"/>
    </location>
</feature>
<evidence type="ECO:0000256" key="5">
    <source>
        <dbReference type="ARBA" id="ARBA00014116"/>
    </source>
</evidence>
<evidence type="ECO:0000256" key="6">
    <source>
        <dbReference type="ARBA" id="ARBA00022525"/>
    </source>
</evidence>
<evidence type="ECO:0000256" key="9">
    <source>
        <dbReference type="ARBA" id="ARBA00022723"/>
    </source>
</evidence>
<evidence type="ECO:0000256" key="15">
    <source>
        <dbReference type="ARBA" id="ARBA00023049"/>
    </source>
</evidence>
<evidence type="ECO:0000256" key="7">
    <source>
        <dbReference type="ARBA" id="ARBA00022645"/>
    </source>
</evidence>
<keyword evidence="17" id="KW-0325">Glycoprotein</keyword>
<evidence type="ECO:0000256" key="16">
    <source>
        <dbReference type="ARBA" id="ARBA00023145"/>
    </source>
</evidence>
<organism evidence="23 24">
    <name type="scientific">Mucilaginibacter gynuensis</name>
    <dbReference type="NCBI Taxonomy" id="1302236"/>
    <lineage>
        <taxon>Bacteria</taxon>
        <taxon>Pseudomonadati</taxon>
        <taxon>Bacteroidota</taxon>
        <taxon>Sphingobacteriia</taxon>
        <taxon>Sphingobacteriales</taxon>
        <taxon>Sphingobacteriaceae</taxon>
        <taxon>Mucilaginibacter</taxon>
    </lineage>
</organism>
<dbReference type="SUPFAM" id="SSF53187">
    <property type="entry name" value="Zn-dependent exopeptidases"/>
    <property type="match status" value="1"/>
</dbReference>
<comment type="subunit">
    <text evidence="19">Homodimer. The monomeric form is inactive while the homodimer is active.</text>
</comment>
<dbReference type="Gene3D" id="3.40.630.10">
    <property type="entry name" value="Zn peptidases"/>
    <property type="match status" value="1"/>
</dbReference>
<dbReference type="RefSeq" id="WP_345209143.1">
    <property type="nucleotide sequence ID" value="NZ_BAABFT010000001.1"/>
</dbReference>
<evidence type="ECO:0000256" key="17">
    <source>
        <dbReference type="ARBA" id="ARBA00023180"/>
    </source>
</evidence>
<accession>A0ABP8FPK2</accession>
<feature type="domain" description="Peptidase M28" evidence="22">
    <location>
        <begin position="292"/>
        <end position="493"/>
    </location>
</feature>
<dbReference type="PANTHER" id="PTHR12053">
    <property type="entry name" value="PROTEASE FAMILY M28 PLASMA GLUTAMATE CARBOXYPEPTIDASE-RELATED"/>
    <property type="match status" value="1"/>
</dbReference>
<keyword evidence="15" id="KW-0482">Metalloprotease</keyword>
<keyword evidence="7" id="KW-0121">Carboxypeptidase</keyword>
<evidence type="ECO:0000256" key="18">
    <source>
        <dbReference type="ARBA" id="ARBA00023228"/>
    </source>
</evidence>
<evidence type="ECO:0000256" key="4">
    <source>
        <dbReference type="ARBA" id="ARBA00004613"/>
    </source>
</evidence>
<keyword evidence="9" id="KW-0479">Metal-binding</keyword>
<dbReference type="InterPro" id="IPR007484">
    <property type="entry name" value="Peptidase_M28"/>
</dbReference>
<name>A0ABP8FPK2_9SPHI</name>
<feature type="signal peptide" evidence="21">
    <location>
        <begin position="1"/>
        <end position="22"/>
    </location>
</feature>
<dbReference type="Proteomes" id="UP001500582">
    <property type="component" value="Unassembled WGS sequence"/>
</dbReference>
<keyword evidence="8" id="KW-0645">Protease</keyword>
<evidence type="ECO:0000256" key="21">
    <source>
        <dbReference type="SAM" id="SignalP"/>
    </source>
</evidence>
<evidence type="ECO:0000313" key="23">
    <source>
        <dbReference type="EMBL" id="GAA4308421.1"/>
    </source>
</evidence>
<evidence type="ECO:0000313" key="24">
    <source>
        <dbReference type="Proteomes" id="UP001500582"/>
    </source>
</evidence>
<keyword evidence="24" id="KW-1185">Reference proteome</keyword>
<evidence type="ECO:0000256" key="11">
    <source>
        <dbReference type="ARBA" id="ARBA00022801"/>
    </source>
</evidence>
<keyword evidence="12" id="KW-0256">Endoplasmic reticulum</keyword>
<keyword evidence="14" id="KW-0333">Golgi apparatus</keyword>
<dbReference type="EMBL" id="BAABFT010000001">
    <property type="protein sequence ID" value="GAA4308421.1"/>
    <property type="molecule type" value="Genomic_DNA"/>
</dbReference>
<keyword evidence="6" id="KW-0964">Secreted</keyword>
<evidence type="ECO:0000256" key="2">
    <source>
        <dbReference type="ARBA" id="ARBA00004371"/>
    </source>
</evidence>
<reference evidence="24" key="1">
    <citation type="journal article" date="2019" name="Int. J. Syst. Evol. Microbiol.">
        <title>The Global Catalogue of Microorganisms (GCM) 10K type strain sequencing project: providing services to taxonomists for standard genome sequencing and annotation.</title>
        <authorList>
            <consortium name="The Broad Institute Genomics Platform"/>
            <consortium name="The Broad Institute Genome Sequencing Center for Infectious Disease"/>
            <person name="Wu L."/>
            <person name="Ma J."/>
        </authorList>
    </citation>
    <scope>NUCLEOTIDE SEQUENCE [LARGE SCALE GENOMIC DNA]</scope>
    <source>
        <strain evidence="24">JCM 17705</strain>
    </source>
</reference>
<keyword evidence="11" id="KW-0378">Hydrolase</keyword>
<comment type="caution">
    <text evidence="23">The sequence shown here is derived from an EMBL/GenBank/DDBJ whole genome shotgun (WGS) entry which is preliminary data.</text>
</comment>
<evidence type="ECO:0000256" key="10">
    <source>
        <dbReference type="ARBA" id="ARBA00022729"/>
    </source>
</evidence>
<keyword evidence="16" id="KW-0865">Zymogen</keyword>
<evidence type="ECO:0000256" key="3">
    <source>
        <dbReference type="ARBA" id="ARBA00004555"/>
    </source>
</evidence>
<dbReference type="PANTHER" id="PTHR12053:SF3">
    <property type="entry name" value="CARBOXYPEPTIDASE Q"/>
    <property type="match status" value="1"/>
</dbReference>
<gene>
    <name evidence="23" type="ORF">GCM10023149_02340</name>
</gene>
<evidence type="ECO:0000256" key="13">
    <source>
        <dbReference type="ARBA" id="ARBA00022833"/>
    </source>
</evidence>
<evidence type="ECO:0000256" key="1">
    <source>
        <dbReference type="ARBA" id="ARBA00004240"/>
    </source>
</evidence>
<evidence type="ECO:0000256" key="19">
    <source>
        <dbReference type="ARBA" id="ARBA00025833"/>
    </source>
</evidence>
<dbReference type="Gene3D" id="3.50.30.30">
    <property type="match status" value="1"/>
</dbReference>
<keyword evidence="18" id="KW-0458">Lysosome</keyword>
<dbReference type="Pfam" id="PF04389">
    <property type="entry name" value="Peptidase_M28"/>
    <property type="match status" value="1"/>
</dbReference>
<evidence type="ECO:0000256" key="12">
    <source>
        <dbReference type="ARBA" id="ARBA00022824"/>
    </source>
</evidence>
<keyword evidence="10 21" id="KW-0732">Signal</keyword>
<sequence>MTTLKTTTLCALCLLLAKISFSQEQPDTAVFAKIKAAELSSSQIPQIAHYLTDVSGPRLTNSAGYRRAADWAIATFKKWGLTNSKLEPWGEFGKQWDLEDFSLMMRLPYATPLRAYACPWSANTDGVLKGSVVLIAPQQAMDTTYLISHAAEFKGKFILITGRPLQTQDNFNPSATRLADTSLANLKDNYMVKRSEIEQELGQLKLIQQFDLILKRSGALAVLSAGRRSANGSVFVQAAYGYKLTDAQTLPQVNMALEDAQRIKRLIQSGQAVELSLNIQGKFSTADTKGYNVVAEIPGSDPKLKSQVVMLGGHLDSWQAATGAADNAAGCIVMMEAVRLLDSLGLKPKRTIRIALWGGEEQGLYGSYGYVKNHLIDALKMTPKPEQAKISAYFNLDNGSGKIRGIYTQGNTALQPIFTEWLKPFHDLGAATVTTSSTGSTDHVSFDWAGIPAFQFVQDPLDYETRVHHSNLDDYDHLIMDDLKQAAIIVASFVYQTSIRPELLPRKPFKKEVFVFDGL</sequence>
<dbReference type="InterPro" id="IPR039866">
    <property type="entry name" value="CPQ"/>
</dbReference>
<evidence type="ECO:0000259" key="22">
    <source>
        <dbReference type="Pfam" id="PF04389"/>
    </source>
</evidence>
<comment type="subcellular location">
    <subcellularLocation>
        <location evidence="1">Endoplasmic reticulum</location>
    </subcellularLocation>
    <subcellularLocation>
        <location evidence="3">Golgi apparatus</location>
    </subcellularLocation>
    <subcellularLocation>
        <location evidence="2">Lysosome</location>
    </subcellularLocation>
    <subcellularLocation>
        <location evidence="4">Secreted</location>
    </subcellularLocation>
</comment>